<evidence type="ECO:0000256" key="7">
    <source>
        <dbReference type="ARBA" id="ARBA00022777"/>
    </source>
</evidence>
<evidence type="ECO:0000313" key="15">
    <source>
        <dbReference type="EMBL" id="MFD2597471.1"/>
    </source>
</evidence>
<evidence type="ECO:0000256" key="10">
    <source>
        <dbReference type="ARBA" id="ARBA00029409"/>
    </source>
</evidence>
<dbReference type="PANTHER" id="PTHR43071">
    <property type="entry name" value="2-AMINO-4-HYDROXY-6-HYDROXYMETHYLDIHYDROPTERIDINE PYROPHOSPHOKINASE"/>
    <property type="match status" value="1"/>
</dbReference>
<dbReference type="EC" id="2.7.6.3" evidence="3"/>
<keyword evidence="8" id="KW-0067">ATP-binding</keyword>
<sequence>MKVKIMGNILWSAPAKSNTNYFLLNFTGLAIMNSVYILLGANLGDPHRQLENAVAEIEKQVGKIVKRSSIYESEAWGVRDQPTFLNQVLVVETAHKPLECLHICQDIEQRLGRVRERKWGARVIDIDLLYFNDEVMQSDELTIPHPYIQERNFTLIPLNEISPNYVHPKLNQTNYALLQQSADQSTVNIHHE</sequence>
<dbReference type="InterPro" id="IPR000550">
    <property type="entry name" value="Hppk"/>
</dbReference>
<evidence type="ECO:0000256" key="6">
    <source>
        <dbReference type="ARBA" id="ARBA00022741"/>
    </source>
</evidence>
<comment type="caution">
    <text evidence="15">The sequence shown here is derived from an EMBL/GenBank/DDBJ whole genome shotgun (WGS) entry which is preliminary data.</text>
</comment>
<gene>
    <name evidence="15" type="primary">folK</name>
    <name evidence="15" type="ORF">ACFSQ3_00795</name>
</gene>
<keyword evidence="13" id="KW-0472">Membrane</keyword>
<evidence type="ECO:0000256" key="1">
    <source>
        <dbReference type="ARBA" id="ARBA00005051"/>
    </source>
</evidence>
<evidence type="ECO:0000256" key="4">
    <source>
        <dbReference type="ARBA" id="ARBA00016218"/>
    </source>
</evidence>
<evidence type="ECO:0000256" key="3">
    <source>
        <dbReference type="ARBA" id="ARBA00013253"/>
    </source>
</evidence>
<dbReference type="InterPro" id="IPR035907">
    <property type="entry name" value="Hppk_sf"/>
</dbReference>
<dbReference type="GO" id="GO:0003848">
    <property type="term" value="F:2-amino-4-hydroxy-6-hydroxymethyldihydropteridine diphosphokinase activity"/>
    <property type="evidence" value="ECO:0007669"/>
    <property type="project" value="UniProtKB-EC"/>
</dbReference>
<dbReference type="Gene3D" id="3.30.70.560">
    <property type="entry name" value="7,8-Dihydro-6-hydroxymethylpterin-pyrophosphokinase HPPK"/>
    <property type="match status" value="1"/>
</dbReference>
<evidence type="ECO:0000259" key="14">
    <source>
        <dbReference type="PROSITE" id="PS00794"/>
    </source>
</evidence>
<evidence type="ECO:0000256" key="2">
    <source>
        <dbReference type="ARBA" id="ARBA00005810"/>
    </source>
</evidence>
<dbReference type="PROSITE" id="PS00794">
    <property type="entry name" value="HPPK"/>
    <property type="match status" value="1"/>
</dbReference>
<dbReference type="SUPFAM" id="SSF55083">
    <property type="entry name" value="6-hydroxymethyl-7,8-dihydropterin pyrophosphokinase, HPPK"/>
    <property type="match status" value="1"/>
</dbReference>
<dbReference type="CDD" id="cd00483">
    <property type="entry name" value="HPPK"/>
    <property type="match status" value="1"/>
</dbReference>
<dbReference type="PANTHER" id="PTHR43071:SF1">
    <property type="entry name" value="2-AMINO-4-HYDROXY-6-HYDROXYMETHYLDIHYDROPTERIDINE PYROPHOSPHOKINASE"/>
    <property type="match status" value="1"/>
</dbReference>
<comment type="function">
    <text evidence="10">Catalyzes the transfer of pyrophosphate from adenosine triphosphate (ATP) to 6-hydroxymethyl-7,8-dihydropterin, an enzymatic step in folate biosynthesis pathway.</text>
</comment>
<reference evidence="16" key="1">
    <citation type="journal article" date="2019" name="Int. J. Syst. Evol. Microbiol.">
        <title>The Global Catalogue of Microorganisms (GCM) 10K type strain sequencing project: providing services to taxonomists for standard genome sequencing and annotation.</title>
        <authorList>
            <consortium name="The Broad Institute Genomics Platform"/>
            <consortium name="The Broad Institute Genome Sequencing Center for Infectious Disease"/>
            <person name="Wu L."/>
            <person name="Ma J."/>
        </authorList>
    </citation>
    <scope>NUCLEOTIDE SEQUENCE [LARGE SCALE GENOMIC DNA]</scope>
    <source>
        <strain evidence="16">KCTC 42248</strain>
    </source>
</reference>
<dbReference type="Pfam" id="PF01288">
    <property type="entry name" value="HPPK"/>
    <property type="match status" value="1"/>
</dbReference>
<keyword evidence="16" id="KW-1185">Reference proteome</keyword>
<dbReference type="Proteomes" id="UP001597393">
    <property type="component" value="Unassembled WGS sequence"/>
</dbReference>
<keyword evidence="7" id="KW-0418">Kinase</keyword>
<evidence type="ECO:0000313" key="16">
    <source>
        <dbReference type="Proteomes" id="UP001597393"/>
    </source>
</evidence>
<dbReference type="RefSeq" id="WP_380866655.1">
    <property type="nucleotide sequence ID" value="NZ_JBHUMA010000003.1"/>
</dbReference>
<dbReference type="NCBIfam" id="TIGR01498">
    <property type="entry name" value="folK"/>
    <property type="match status" value="1"/>
</dbReference>
<name>A0ABW5NE56_9SPHI</name>
<evidence type="ECO:0000256" key="8">
    <source>
        <dbReference type="ARBA" id="ARBA00022840"/>
    </source>
</evidence>
<keyword evidence="9" id="KW-0289">Folate biosynthesis</keyword>
<keyword evidence="13" id="KW-1133">Transmembrane helix</keyword>
<feature type="transmembrane region" description="Helical" evidence="13">
    <location>
        <begin position="21"/>
        <end position="39"/>
    </location>
</feature>
<evidence type="ECO:0000256" key="13">
    <source>
        <dbReference type="SAM" id="Phobius"/>
    </source>
</evidence>
<evidence type="ECO:0000256" key="12">
    <source>
        <dbReference type="ARBA" id="ARBA00033413"/>
    </source>
</evidence>
<dbReference type="EMBL" id="JBHUMA010000003">
    <property type="protein sequence ID" value="MFD2597471.1"/>
    <property type="molecule type" value="Genomic_DNA"/>
</dbReference>
<comment type="similarity">
    <text evidence="2">Belongs to the HPPK family.</text>
</comment>
<accession>A0ABW5NE56</accession>
<feature type="domain" description="7,8-dihydro-6-hydroxymethylpterin-pyrophosphokinase" evidence="14">
    <location>
        <begin position="118"/>
        <end position="129"/>
    </location>
</feature>
<evidence type="ECO:0000256" key="9">
    <source>
        <dbReference type="ARBA" id="ARBA00022909"/>
    </source>
</evidence>
<organism evidence="15 16">
    <name type="scientific">Sphingobacterium corticis</name>
    <dbReference type="NCBI Taxonomy" id="1812823"/>
    <lineage>
        <taxon>Bacteria</taxon>
        <taxon>Pseudomonadati</taxon>
        <taxon>Bacteroidota</taxon>
        <taxon>Sphingobacteriia</taxon>
        <taxon>Sphingobacteriales</taxon>
        <taxon>Sphingobacteriaceae</taxon>
        <taxon>Sphingobacterium</taxon>
    </lineage>
</organism>
<keyword evidence="13" id="KW-0812">Transmembrane</keyword>
<comment type="pathway">
    <text evidence="1">Cofactor biosynthesis; tetrahydrofolate biosynthesis; 2-amino-4-hydroxy-6-hydroxymethyl-7,8-dihydropteridine diphosphate from 7,8-dihydroneopterin triphosphate: step 4/4.</text>
</comment>
<keyword evidence="6" id="KW-0547">Nucleotide-binding</keyword>
<evidence type="ECO:0000256" key="5">
    <source>
        <dbReference type="ARBA" id="ARBA00022679"/>
    </source>
</evidence>
<protein>
    <recommendedName>
        <fullName evidence="4">2-amino-4-hydroxy-6-hydroxymethyldihydropteridine pyrophosphokinase</fullName>
        <ecNumber evidence="3">2.7.6.3</ecNumber>
    </recommendedName>
    <alternativeName>
        <fullName evidence="11">6-hydroxymethyl-7,8-dihydropterin pyrophosphokinase</fullName>
    </alternativeName>
    <alternativeName>
        <fullName evidence="12">7,8-dihydro-6-hydroxymethylpterin-pyrophosphokinase</fullName>
    </alternativeName>
</protein>
<proteinExistence type="inferred from homology"/>
<evidence type="ECO:0000256" key="11">
    <source>
        <dbReference type="ARBA" id="ARBA00029766"/>
    </source>
</evidence>
<keyword evidence="5 15" id="KW-0808">Transferase</keyword>